<reference evidence="3" key="2">
    <citation type="submission" date="2021-12" db="EMBL/GenBank/DDBJ databases">
        <title>Resequencing data analysis of finger millet.</title>
        <authorList>
            <person name="Hatakeyama M."/>
            <person name="Aluri S."/>
            <person name="Balachadran M.T."/>
            <person name="Sivarajan S.R."/>
            <person name="Poveda L."/>
            <person name="Shimizu-Inatsugi R."/>
            <person name="Schlapbach R."/>
            <person name="Sreeman S.M."/>
            <person name="Shimizu K.K."/>
        </authorList>
    </citation>
    <scope>NUCLEOTIDE SEQUENCE</scope>
</reference>
<dbReference type="InterPro" id="IPR045501">
    <property type="entry name" value="DUF6490"/>
</dbReference>
<comment type="caution">
    <text evidence="3">The sequence shown here is derived from an EMBL/GenBank/DDBJ whole genome shotgun (WGS) entry which is preliminary data.</text>
</comment>
<evidence type="ECO:0000256" key="2">
    <source>
        <dbReference type="SAM" id="SignalP"/>
    </source>
</evidence>
<dbReference type="PANTHER" id="PTHR46610">
    <property type="entry name" value="OS05G0181300 PROTEIN"/>
    <property type="match status" value="1"/>
</dbReference>
<dbReference type="Pfam" id="PF20100">
    <property type="entry name" value="DUF6490"/>
    <property type="match status" value="1"/>
</dbReference>
<keyword evidence="4" id="KW-1185">Reference proteome</keyword>
<gene>
    <name evidence="3" type="primary">ga18150</name>
    <name evidence="3" type="ORF">PR202_ga18150</name>
</gene>
<dbReference type="Proteomes" id="UP001054889">
    <property type="component" value="Unassembled WGS sequence"/>
</dbReference>
<protein>
    <submittedName>
        <fullName evidence="3">Uncharacterized protein</fullName>
    </submittedName>
</protein>
<evidence type="ECO:0000313" key="4">
    <source>
        <dbReference type="Proteomes" id="UP001054889"/>
    </source>
</evidence>
<feature type="transmembrane region" description="Helical" evidence="1">
    <location>
        <begin position="29"/>
        <end position="47"/>
    </location>
</feature>
<feature type="chain" id="PRO_5043697170" evidence="2">
    <location>
        <begin position="20"/>
        <end position="116"/>
    </location>
</feature>
<dbReference type="EMBL" id="BQKI01000008">
    <property type="protein sequence ID" value="GJN00923.1"/>
    <property type="molecule type" value="Genomic_DNA"/>
</dbReference>
<feature type="signal peptide" evidence="2">
    <location>
        <begin position="1"/>
        <end position="19"/>
    </location>
</feature>
<feature type="transmembrane region" description="Helical" evidence="1">
    <location>
        <begin position="92"/>
        <end position="112"/>
    </location>
</feature>
<accession>A0AAV5CSC0</accession>
<keyword evidence="1" id="KW-0812">Transmembrane</keyword>
<keyword evidence="1" id="KW-0472">Membrane</keyword>
<evidence type="ECO:0000256" key="1">
    <source>
        <dbReference type="SAM" id="Phobius"/>
    </source>
</evidence>
<organism evidence="3 4">
    <name type="scientific">Eleusine coracana subsp. coracana</name>
    <dbReference type="NCBI Taxonomy" id="191504"/>
    <lineage>
        <taxon>Eukaryota</taxon>
        <taxon>Viridiplantae</taxon>
        <taxon>Streptophyta</taxon>
        <taxon>Embryophyta</taxon>
        <taxon>Tracheophyta</taxon>
        <taxon>Spermatophyta</taxon>
        <taxon>Magnoliopsida</taxon>
        <taxon>Liliopsida</taxon>
        <taxon>Poales</taxon>
        <taxon>Poaceae</taxon>
        <taxon>PACMAD clade</taxon>
        <taxon>Chloridoideae</taxon>
        <taxon>Cynodonteae</taxon>
        <taxon>Eleusininae</taxon>
        <taxon>Eleusine</taxon>
    </lineage>
</organism>
<dbReference type="AlphaFoldDB" id="A0AAV5CSC0"/>
<feature type="transmembrane region" description="Helical" evidence="1">
    <location>
        <begin position="67"/>
        <end position="86"/>
    </location>
</feature>
<keyword evidence="1" id="KW-1133">Transmembrane helix</keyword>
<sequence length="116" mass="12597">MTAVTSLGFLLLTANSIVAVRKSRGDTAATVFILASYACLVLLYYCLRRFETAASGSVARGHARIDVWILTTLLTTMFSWRVAALLPWLVAAGVWFMAASTVLGGYYALFLLPRTA</sequence>
<proteinExistence type="predicted"/>
<name>A0AAV5CSC0_ELECO</name>
<reference evidence="3" key="1">
    <citation type="journal article" date="2018" name="DNA Res.">
        <title>Multiple hybrid de novo genome assembly of finger millet, an orphan allotetraploid crop.</title>
        <authorList>
            <person name="Hatakeyama M."/>
            <person name="Aluri S."/>
            <person name="Balachadran M.T."/>
            <person name="Sivarajan S.R."/>
            <person name="Patrignani A."/>
            <person name="Gruter S."/>
            <person name="Poveda L."/>
            <person name="Shimizu-Inatsugi R."/>
            <person name="Baeten J."/>
            <person name="Francoijs K.J."/>
            <person name="Nataraja K.N."/>
            <person name="Reddy Y.A.N."/>
            <person name="Phadnis S."/>
            <person name="Ravikumar R.L."/>
            <person name="Schlapbach R."/>
            <person name="Sreeman S.M."/>
            <person name="Shimizu K.K."/>
        </authorList>
    </citation>
    <scope>NUCLEOTIDE SEQUENCE</scope>
</reference>
<dbReference type="PANTHER" id="PTHR46610:SF1">
    <property type="entry name" value="OS06G0147300 PROTEIN"/>
    <property type="match status" value="1"/>
</dbReference>
<evidence type="ECO:0000313" key="3">
    <source>
        <dbReference type="EMBL" id="GJN00923.1"/>
    </source>
</evidence>
<keyword evidence="2" id="KW-0732">Signal</keyword>